<accession>A0A0E9RB69</accession>
<organism evidence="1">
    <name type="scientific">Anguilla anguilla</name>
    <name type="common">European freshwater eel</name>
    <name type="synonym">Muraena anguilla</name>
    <dbReference type="NCBI Taxonomy" id="7936"/>
    <lineage>
        <taxon>Eukaryota</taxon>
        <taxon>Metazoa</taxon>
        <taxon>Chordata</taxon>
        <taxon>Craniata</taxon>
        <taxon>Vertebrata</taxon>
        <taxon>Euteleostomi</taxon>
        <taxon>Actinopterygii</taxon>
        <taxon>Neopterygii</taxon>
        <taxon>Teleostei</taxon>
        <taxon>Anguilliformes</taxon>
        <taxon>Anguillidae</taxon>
        <taxon>Anguilla</taxon>
    </lineage>
</organism>
<reference evidence="1" key="2">
    <citation type="journal article" date="2015" name="Fish Shellfish Immunol.">
        <title>Early steps in the European eel (Anguilla anguilla)-Vibrio vulnificus interaction in the gills: Role of the RtxA13 toxin.</title>
        <authorList>
            <person name="Callol A."/>
            <person name="Pajuelo D."/>
            <person name="Ebbesson L."/>
            <person name="Teles M."/>
            <person name="MacKenzie S."/>
            <person name="Amaro C."/>
        </authorList>
    </citation>
    <scope>NUCLEOTIDE SEQUENCE</scope>
</reference>
<dbReference type="AlphaFoldDB" id="A0A0E9RB69"/>
<evidence type="ECO:0000313" key="1">
    <source>
        <dbReference type="EMBL" id="JAH26329.1"/>
    </source>
</evidence>
<name>A0A0E9RB69_ANGAN</name>
<dbReference type="EMBL" id="GBXM01082248">
    <property type="protein sequence ID" value="JAH26329.1"/>
    <property type="molecule type" value="Transcribed_RNA"/>
</dbReference>
<sequence>MNRGKQEWQFLSLLHSPLHILN</sequence>
<reference evidence="1" key="1">
    <citation type="submission" date="2014-11" db="EMBL/GenBank/DDBJ databases">
        <authorList>
            <person name="Amaro Gonzalez C."/>
        </authorList>
    </citation>
    <scope>NUCLEOTIDE SEQUENCE</scope>
</reference>
<protein>
    <submittedName>
        <fullName evidence="1">Uncharacterized protein</fullName>
    </submittedName>
</protein>
<proteinExistence type="predicted"/>